<proteinExistence type="predicted"/>
<evidence type="ECO:0000313" key="1">
    <source>
        <dbReference type="EMBL" id="TMS08829.1"/>
    </source>
</evidence>
<gene>
    <name evidence="1" type="ORF">E3U43_006312</name>
</gene>
<keyword evidence="2" id="KW-1185">Reference proteome</keyword>
<accession>A0ACD3QPQ0</accession>
<protein>
    <submittedName>
        <fullName evidence="1">Uncharacterized protein</fullName>
    </submittedName>
</protein>
<name>A0ACD3QPQ0_LARCR</name>
<comment type="caution">
    <text evidence="1">The sequence shown here is derived from an EMBL/GenBank/DDBJ whole genome shotgun (WGS) entry which is preliminary data.</text>
</comment>
<dbReference type="Proteomes" id="UP000793456">
    <property type="component" value="Chromosome XVII"/>
</dbReference>
<sequence>MRTNGRSQPSTVTSWRSKSKIELSMEEERGQRKRPKDSEGKRRRSRRRKMSSSSPTKLNGQEEMGHSRAEDIPSEVDFRVVLILLPLIFKGKVDHFITVGQESYRRHVYRKHREHVLPESNSNDAEVMETMICSLRQMYHILWMHYLETLKKLEWGVIKPGQEMDFQSLNLYHIEVAAGGCSSQCGWSNRARMDISVLPNNNHPEKFLQLDVGMLPATHGMFQVGAVMSSQRHWQNRVYSQREERVITESWSPPSPQRSPVVFVDRYLEKHITPVTLKSNIKRNPLYMAIRSVEAEDDKKPKPCWTVREYDTQTIHGNLEDYLKVIYGE</sequence>
<dbReference type="EMBL" id="CM011690">
    <property type="protein sequence ID" value="TMS08829.1"/>
    <property type="molecule type" value="Genomic_DNA"/>
</dbReference>
<reference evidence="1" key="1">
    <citation type="submission" date="2018-11" db="EMBL/GenBank/DDBJ databases">
        <title>The sequence and de novo assembly of Larimichthys crocea genome using PacBio and Hi-C technologies.</title>
        <authorList>
            <person name="Xu P."/>
            <person name="Chen B."/>
            <person name="Zhou Z."/>
            <person name="Ke Q."/>
            <person name="Wu Y."/>
            <person name="Bai H."/>
            <person name="Pu F."/>
        </authorList>
    </citation>
    <scope>NUCLEOTIDE SEQUENCE</scope>
    <source>
        <tissue evidence="1">Muscle</tissue>
    </source>
</reference>
<evidence type="ECO:0000313" key="2">
    <source>
        <dbReference type="Proteomes" id="UP000793456"/>
    </source>
</evidence>
<organism evidence="1 2">
    <name type="scientific">Larimichthys crocea</name>
    <name type="common">Large yellow croaker</name>
    <name type="synonym">Pseudosciaena crocea</name>
    <dbReference type="NCBI Taxonomy" id="215358"/>
    <lineage>
        <taxon>Eukaryota</taxon>
        <taxon>Metazoa</taxon>
        <taxon>Chordata</taxon>
        <taxon>Craniata</taxon>
        <taxon>Vertebrata</taxon>
        <taxon>Euteleostomi</taxon>
        <taxon>Actinopterygii</taxon>
        <taxon>Neopterygii</taxon>
        <taxon>Teleostei</taxon>
        <taxon>Neoteleostei</taxon>
        <taxon>Acanthomorphata</taxon>
        <taxon>Eupercaria</taxon>
        <taxon>Sciaenidae</taxon>
        <taxon>Larimichthys</taxon>
    </lineage>
</organism>